<comment type="caution">
    <text evidence="4">The sequence shown here is derived from an EMBL/GenBank/DDBJ whole genome shotgun (WGS) entry which is preliminary data.</text>
</comment>
<organism evidence="4 5">
    <name type="scientific">Gordonia hankookensis</name>
    <dbReference type="NCBI Taxonomy" id="589403"/>
    <lineage>
        <taxon>Bacteria</taxon>
        <taxon>Bacillati</taxon>
        <taxon>Actinomycetota</taxon>
        <taxon>Actinomycetes</taxon>
        <taxon>Mycobacteriales</taxon>
        <taxon>Gordoniaceae</taxon>
        <taxon>Gordonia</taxon>
    </lineage>
</organism>
<evidence type="ECO:0000256" key="1">
    <source>
        <dbReference type="ARBA" id="ARBA00023125"/>
    </source>
</evidence>
<dbReference type="Proteomes" id="UP000602395">
    <property type="component" value="Unassembled WGS sequence"/>
</dbReference>
<reference evidence="4 5" key="1">
    <citation type="submission" date="2020-09" db="EMBL/GenBank/DDBJ databases">
        <title>Novel species in genus Gordonia.</title>
        <authorList>
            <person name="Zhang G."/>
        </authorList>
    </citation>
    <scope>NUCLEOTIDE SEQUENCE [LARGE SCALE GENOMIC DNA]</scope>
    <source>
        <strain evidence="4 5">ON-33</strain>
    </source>
</reference>
<evidence type="ECO:0000313" key="4">
    <source>
        <dbReference type="EMBL" id="MBD1322097.1"/>
    </source>
</evidence>
<keyword evidence="5" id="KW-1185">Reference proteome</keyword>
<dbReference type="EMBL" id="JACWMS010000005">
    <property type="protein sequence ID" value="MBD1322097.1"/>
    <property type="molecule type" value="Genomic_DNA"/>
</dbReference>
<feature type="domain" description="HTH tetR-type" evidence="3">
    <location>
        <begin position="13"/>
        <end position="73"/>
    </location>
</feature>
<feature type="DNA-binding region" description="H-T-H motif" evidence="2">
    <location>
        <begin position="36"/>
        <end position="55"/>
    </location>
</feature>
<name>A0ABR7WJJ2_9ACTN</name>
<dbReference type="Pfam" id="PF00440">
    <property type="entry name" value="TetR_N"/>
    <property type="match status" value="1"/>
</dbReference>
<proteinExistence type="predicted"/>
<dbReference type="InterPro" id="IPR009057">
    <property type="entry name" value="Homeodomain-like_sf"/>
</dbReference>
<dbReference type="Gene3D" id="1.10.357.10">
    <property type="entry name" value="Tetracycline Repressor, domain 2"/>
    <property type="match status" value="1"/>
</dbReference>
<accession>A0ABR7WJJ2</accession>
<dbReference type="SUPFAM" id="SSF46689">
    <property type="entry name" value="Homeodomain-like"/>
    <property type="match status" value="1"/>
</dbReference>
<dbReference type="RefSeq" id="WP_190268498.1">
    <property type="nucleotide sequence ID" value="NZ_BAABAD010000004.1"/>
</dbReference>
<evidence type="ECO:0000313" key="5">
    <source>
        <dbReference type="Proteomes" id="UP000602395"/>
    </source>
</evidence>
<dbReference type="InterPro" id="IPR001647">
    <property type="entry name" value="HTH_TetR"/>
</dbReference>
<evidence type="ECO:0000259" key="3">
    <source>
        <dbReference type="PROSITE" id="PS50977"/>
    </source>
</evidence>
<dbReference type="PROSITE" id="PS50977">
    <property type="entry name" value="HTH_TETR_2"/>
    <property type="match status" value="1"/>
</dbReference>
<sequence>MTNDWLIGGSRSDSARDRLYAVATDLIAQRGVDAFDINELAGRAHCSRATVYRHAGGKGEIVEAVLASTSTDIITEVRAAIIDLSGEHRAITAITVALEAIRADPVARQFLRSRHLIGAAGTVIASATVTDLASELIGIDRDDNAVAAFAVRTILTILIWPPSDAEQEADLIRGIVAGVFRRDSPI</sequence>
<evidence type="ECO:0000256" key="2">
    <source>
        <dbReference type="PROSITE-ProRule" id="PRU00335"/>
    </source>
</evidence>
<gene>
    <name evidence="4" type="ORF">IDF66_21175</name>
</gene>
<keyword evidence="1 2" id="KW-0238">DNA-binding</keyword>
<protein>
    <submittedName>
        <fullName evidence="4">TetR/AcrR family transcriptional regulator</fullName>
    </submittedName>
</protein>